<proteinExistence type="inferred from homology"/>
<evidence type="ECO:0000256" key="3">
    <source>
        <dbReference type="ARBA" id="ARBA00022448"/>
    </source>
</evidence>
<feature type="transmembrane region" description="Helical" evidence="9">
    <location>
        <begin position="600"/>
        <end position="621"/>
    </location>
</feature>
<keyword evidence="4 9" id="KW-0812">Transmembrane</keyword>
<feature type="transmembrane region" description="Helical" evidence="9">
    <location>
        <begin position="524"/>
        <end position="552"/>
    </location>
</feature>
<evidence type="ECO:0000256" key="2">
    <source>
        <dbReference type="ARBA" id="ARBA00009904"/>
    </source>
</evidence>
<keyword evidence="11" id="KW-1185">Reference proteome</keyword>
<dbReference type="Proteomes" id="UP000189941">
    <property type="component" value="Unassembled WGS sequence"/>
</dbReference>
<comment type="subcellular location">
    <subcellularLocation>
        <location evidence="1">Membrane</location>
        <topology evidence="1">Multi-pass membrane protein</topology>
    </subcellularLocation>
</comment>
<evidence type="ECO:0000256" key="9">
    <source>
        <dbReference type="SAM" id="Phobius"/>
    </source>
</evidence>
<dbReference type="GO" id="GO:0051117">
    <property type="term" value="F:ATPase binding"/>
    <property type="evidence" value="ECO:0007669"/>
    <property type="project" value="TreeGrafter"/>
</dbReference>
<evidence type="ECO:0000256" key="8">
    <source>
        <dbReference type="SAM" id="Coils"/>
    </source>
</evidence>
<dbReference type="OrthoDB" id="9803814at2"/>
<dbReference type="EMBL" id="FUWO01000011">
    <property type="protein sequence ID" value="SJZ63106.1"/>
    <property type="molecule type" value="Genomic_DNA"/>
</dbReference>
<dbReference type="AlphaFoldDB" id="A0A1T4M8D0"/>
<evidence type="ECO:0000256" key="4">
    <source>
        <dbReference type="ARBA" id="ARBA00022692"/>
    </source>
</evidence>
<evidence type="ECO:0000256" key="1">
    <source>
        <dbReference type="ARBA" id="ARBA00004141"/>
    </source>
</evidence>
<feature type="transmembrane region" description="Helical" evidence="9">
    <location>
        <begin position="379"/>
        <end position="405"/>
    </location>
</feature>
<dbReference type="GO" id="GO:0033179">
    <property type="term" value="C:proton-transporting V-type ATPase, V0 domain"/>
    <property type="evidence" value="ECO:0007669"/>
    <property type="project" value="InterPro"/>
</dbReference>
<accession>A0A1T4M8D0</accession>
<dbReference type="PANTHER" id="PTHR11629">
    <property type="entry name" value="VACUOLAR PROTON ATPASES"/>
    <property type="match status" value="1"/>
</dbReference>
<dbReference type="GO" id="GO:0016471">
    <property type="term" value="C:vacuolar proton-transporting V-type ATPase complex"/>
    <property type="evidence" value="ECO:0007669"/>
    <property type="project" value="TreeGrafter"/>
</dbReference>
<dbReference type="InterPro" id="IPR002490">
    <property type="entry name" value="V-ATPase_116kDa_su"/>
</dbReference>
<evidence type="ECO:0000256" key="5">
    <source>
        <dbReference type="ARBA" id="ARBA00022989"/>
    </source>
</evidence>
<reference evidence="11" key="1">
    <citation type="submission" date="2017-02" db="EMBL/GenBank/DDBJ databases">
        <authorList>
            <person name="Varghese N."/>
            <person name="Submissions S."/>
        </authorList>
    </citation>
    <scope>NUCLEOTIDE SEQUENCE [LARGE SCALE GENOMIC DNA]</scope>
    <source>
        <strain evidence="11">DSM 15739</strain>
    </source>
</reference>
<keyword evidence="6" id="KW-0406">Ion transport</keyword>
<feature type="transmembrane region" description="Helical" evidence="9">
    <location>
        <begin position="417"/>
        <end position="434"/>
    </location>
</feature>
<keyword evidence="3" id="KW-0813">Transport</keyword>
<feature type="transmembrane region" description="Helical" evidence="9">
    <location>
        <begin position="564"/>
        <end position="588"/>
    </location>
</feature>
<dbReference type="GO" id="GO:0007035">
    <property type="term" value="P:vacuolar acidification"/>
    <property type="evidence" value="ECO:0007669"/>
    <property type="project" value="TreeGrafter"/>
</dbReference>
<gene>
    <name evidence="10" type="ORF">SAMN02746011_01337</name>
</gene>
<evidence type="ECO:0000256" key="6">
    <source>
        <dbReference type="ARBA" id="ARBA00023065"/>
    </source>
</evidence>
<feature type="transmembrane region" description="Helical" evidence="9">
    <location>
        <begin position="454"/>
        <end position="475"/>
    </location>
</feature>
<feature type="coiled-coil region" evidence="8">
    <location>
        <begin position="243"/>
        <end position="270"/>
    </location>
</feature>
<keyword evidence="5 9" id="KW-1133">Transmembrane helix</keyword>
<protein>
    <submittedName>
        <fullName evidence="10">V/A-type H+-transporting ATPase subunit I</fullName>
    </submittedName>
</protein>
<feature type="transmembrane region" description="Helical" evidence="9">
    <location>
        <begin position="487"/>
        <end position="512"/>
    </location>
</feature>
<dbReference type="RefSeq" id="WP_078756079.1">
    <property type="nucleotide sequence ID" value="NZ_FUWO01000011.1"/>
</dbReference>
<comment type="similarity">
    <text evidence="2">Belongs to the V-ATPase 116 kDa subunit family.</text>
</comment>
<evidence type="ECO:0000313" key="11">
    <source>
        <dbReference type="Proteomes" id="UP000189941"/>
    </source>
</evidence>
<keyword evidence="8" id="KW-0175">Coiled coil</keyword>
<dbReference type="GO" id="GO:0046961">
    <property type="term" value="F:proton-transporting ATPase activity, rotational mechanism"/>
    <property type="evidence" value="ECO:0007669"/>
    <property type="project" value="InterPro"/>
</dbReference>
<dbReference type="PANTHER" id="PTHR11629:SF63">
    <property type="entry name" value="V-TYPE PROTON ATPASE SUBUNIT A"/>
    <property type="match status" value="1"/>
</dbReference>
<dbReference type="STRING" id="1121925.SAMN02746011_01337"/>
<name>A0A1T4M8D0_9LACT</name>
<keyword evidence="7 9" id="KW-0472">Membrane</keyword>
<dbReference type="Pfam" id="PF01496">
    <property type="entry name" value="V_ATPase_I"/>
    <property type="match status" value="1"/>
</dbReference>
<evidence type="ECO:0000313" key="10">
    <source>
        <dbReference type="EMBL" id="SJZ63106.1"/>
    </source>
</evidence>
<organism evidence="10 11">
    <name type="scientific">Globicatella sulfidifaciens DSM 15739</name>
    <dbReference type="NCBI Taxonomy" id="1121925"/>
    <lineage>
        <taxon>Bacteria</taxon>
        <taxon>Bacillati</taxon>
        <taxon>Bacillota</taxon>
        <taxon>Bacilli</taxon>
        <taxon>Lactobacillales</taxon>
        <taxon>Aerococcaceae</taxon>
        <taxon>Globicatella</taxon>
    </lineage>
</organism>
<evidence type="ECO:0000256" key="7">
    <source>
        <dbReference type="ARBA" id="ARBA00023136"/>
    </source>
</evidence>
<sequence>MAISPMQKVTLISSREHLEAILSSVQRLRRIQVVDLQNENQNDSELAPLIEEYDEEQQQIVYDDEALHAITNRLKRINHAIEQLEDYEVKDSWFKQMQTEKPSLSFIEFQQHNQQFAEHQVITETNQLTARIKEIDELLEKRNDQIDKYRKWRELDITPNAIEQFQHIKAVIGTVPNVENNQYIQKIKQHPTIVHKVIFLNDYEYGLVIFYQEDETNELETLLTEANFKPIEYPYRTLPGKKIEGWNAEIQQLKEERRSIIQKMKSTKRELAGLKVQADFVKTAYERELTKKKVGITQHLMAVEGWIEQSEFAVFKQAILDEFGNKVVIRTAEVQADEVDEVPIKLKNNFLVKPFEIITRMYALPRYDELDPTPFLMPFYFVFFGMMVADAGYGLLIFILSLLALKLFKLSEGMQNALRFGAILSVSIMIWGSLYGSFFGFSLPFQLINPNEDVMLILGISVALGLIHIFAALAINTYLKLKEKNIVEAYSTGVAWILLLTGFILIGVGMLGESYALLALIGKWLAILNALGIVVASCIKAGGIGGLGWGLYDLYGTTSYIGDLVSYTRLMALGLSGGSIALAFNMIIDFMPGAMKFTVGILLFVALHALSLFLSLLSAYVHGARLIFVEFFAKFYNGGGQEFNPLTVSEDYVSINDEKNQ</sequence>